<comment type="caution">
    <text evidence="3">The sequence shown here is derived from an EMBL/GenBank/DDBJ whole genome shotgun (WGS) entry which is preliminary data.</text>
</comment>
<dbReference type="GO" id="GO:0023052">
    <property type="term" value="P:signaling"/>
    <property type="evidence" value="ECO:0007669"/>
    <property type="project" value="InterPro"/>
</dbReference>
<sequence>MSRNAVYKMSSIKFANSAKARAQRIDEQNGNRRTARQAKNDAKRGLAEIHPNILNVDPGTISNDSIVPAPILNQKLQDKLKLQDRLAKLKLWREQKMATEQKARANKKAPFLVPGVTRASKVVEVASSVSTKPTSSRVTRSQTKKGSETEKQWIITKNETVQSIKQTRNSKKENESFAPQGFVFTAPKEIAVKLQEFQDSINFQSTESSSASQTPQRNSSVADNDDIKISPLVVNHPWISTTRGSSSKKQRSSPETSSNQEPQSSPLLKKRSLSQRKSVIELSNPDALRFRALMASEGSRLTDLCNCYEELLSNCEIPEEETGSVRTVIGQAHLLQRERFTQFAGLVNDFENKSGEKEITPTDLEGFWEMIYLQVSDVDKKFGELEKLKQNSWVRSDDIPELNKKPKAGSKKKAPVVQARAAKSNMRALIAAARKKQLSEKGSGSPSVKRNSLLMSPVRTPGKRQSLRRSVLLNSAKKPVFLVTDIVPTNAEESTEFTPGQKKTFRRRDSNVVQSTSPEERLSVELDALKSDAECFDRMTPLKVFRSPRETIRTNIQSKGLNLDNDECTVEETVLSSPRRSTRLRGLNSSTVVPIGRASLLPTTSISPVIPNDDLMSFD</sequence>
<dbReference type="PANTHER" id="PTHR12353:SF1">
    <property type="entry name" value="DISKS LARGE-ASSOCIATED PROTEIN 5"/>
    <property type="match status" value="1"/>
</dbReference>
<dbReference type="GO" id="GO:0008017">
    <property type="term" value="F:microtubule binding"/>
    <property type="evidence" value="ECO:0007669"/>
    <property type="project" value="TreeGrafter"/>
</dbReference>
<protein>
    <recommendedName>
        <fullName evidence="5">Guanylate kinase-associated protein mars</fullName>
    </recommendedName>
</protein>
<feature type="region of interest" description="Disordered" evidence="2">
    <location>
        <begin position="204"/>
        <end position="273"/>
    </location>
</feature>
<dbReference type="GO" id="GO:0051382">
    <property type="term" value="P:kinetochore assembly"/>
    <property type="evidence" value="ECO:0007669"/>
    <property type="project" value="TreeGrafter"/>
</dbReference>
<feature type="region of interest" description="Disordered" evidence="2">
    <location>
        <begin position="130"/>
        <end position="151"/>
    </location>
</feature>
<feature type="region of interest" description="Disordered" evidence="2">
    <location>
        <begin position="435"/>
        <end position="461"/>
    </location>
</feature>
<organism evidence="3 4">
    <name type="scientific">Daphnia galeata</name>
    <dbReference type="NCBI Taxonomy" id="27404"/>
    <lineage>
        <taxon>Eukaryota</taxon>
        <taxon>Metazoa</taxon>
        <taxon>Ecdysozoa</taxon>
        <taxon>Arthropoda</taxon>
        <taxon>Crustacea</taxon>
        <taxon>Branchiopoda</taxon>
        <taxon>Diplostraca</taxon>
        <taxon>Cladocera</taxon>
        <taxon>Anomopoda</taxon>
        <taxon>Daphniidae</taxon>
        <taxon>Daphnia</taxon>
    </lineage>
</organism>
<feature type="region of interest" description="Disordered" evidence="2">
    <location>
        <begin position="493"/>
        <end position="517"/>
    </location>
</feature>
<evidence type="ECO:0000313" key="3">
    <source>
        <dbReference type="EMBL" id="CAH0110171.1"/>
    </source>
</evidence>
<feature type="compositionally biased region" description="Polar residues" evidence="2">
    <location>
        <begin position="131"/>
        <end position="141"/>
    </location>
</feature>
<feature type="compositionally biased region" description="Polar residues" evidence="2">
    <location>
        <begin position="252"/>
        <end position="266"/>
    </location>
</feature>
<dbReference type="OrthoDB" id="10023951at2759"/>
<dbReference type="GO" id="GO:0031616">
    <property type="term" value="C:spindle pole centrosome"/>
    <property type="evidence" value="ECO:0007669"/>
    <property type="project" value="TreeGrafter"/>
</dbReference>
<comment type="similarity">
    <text evidence="1">Belongs to the SAPAP family.</text>
</comment>
<feature type="compositionally biased region" description="Polar residues" evidence="2">
    <location>
        <begin position="204"/>
        <end position="222"/>
    </location>
</feature>
<evidence type="ECO:0008006" key="5">
    <source>
        <dbReference type="Google" id="ProtNLM"/>
    </source>
</evidence>
<feature type="compositionally biased region" description="Polar residues" evidence="2">
    <location>
        <begin position="440"/>
        <end position="454"/>
    </location>
</feature>
<dbReference type="InterPro" id="IPR005026">
    <property type="entry name" value="SAPAP"/>
</dbReference>
<proteinExistence type="inferred from homology"/>
<dbReference type="GO" id="GO:0005737">
    <property type="term" value="C:cytoplasm"/>
    <property type="evidence" value="ECO:0007669"/>
    <property type="project" value="TreeGrafter"/>
</dbReference>
<dbReference type="GO" id="GO:0007059">
    <property type="term" value="P:chromosome segregation"/>
    <property type="evidence" value="ECO:0007669"/>
    <property type="project" value="TreeGrafter"/>
</dbReference>
<evidence type="ECO:0000256" key="1">
    <source>
        <dbReference type="ARBA" id="ARBA00008839"/>
    </source>
</evidence>
<reference evidence="3" key="1">
    <citation type="submission" date="2021-11" db="EMBL/GenBank/DDBJ databases">
        <authorList>
            <person name="Schell T."/>
        </authorList>
    </citation>
    <scope>NUCLEOTIDE SEQUENCE</scope>
    <source>
        <strain evidence="3">M5</strain>
    </source>
</reference>
<dbReference type="PANTHER" id="PTHR12353">
    <property type="entry name" value="DISKS LARGE-ASSOCIATED PROTEIN DAP SAP90/PSD-95-ASSOCIATED PROTEIN"/>
    <property type="match status" value="1"/>
</dbReference>
<dbReference type="AlphaFoldDB" id="A0A8J2RXJ8"/>
<dbReference type="GO" id="GO:0007052">
    <property type="term" value="P:mitotic spindle organization"/>
    <property type="evidence" value="ECO:0007669"/>
    <property type="project" value="TreeGrafter"/>
</dbReference>
<accession>A0A8J2RXJ8</accession>
<evidence type="ECO:0000313" key="4">
    <source>
        <dbReference type="Proteomes" id="UP000789390"/>
    </source>
</evidence>
<dbReference type="GO" id="GO:0005634">
    <property type="term" value="C:nucleus"/>
    <property type="evidence" value="ECO:0007669"/>
    <property type="project" value="TreeGrafter"/>
</dbReference>
<dbReference type="GO" id="GO:0051642">
    <property type="term" value="P:centrosome localization"/>
    <property type="evidence" value="ECO:0007669"/>
    <property type="project" value="TreeGrafter"/>
</dbReference>
<dbReference type="Proteomes" id="UP000789390">
    <property type="component" value="Unassembled WGS sequence"/>
</dbReference>
<evidence type="ECO:0000256" key="2">
    <source>
        <dbReference type="SAM" id="MobiDB-lite"/>
    </source>
</evidence>
<keyword evidence="4" id="KW-1185">Reference proteome</keyword>
<gene>
    <name evidence="3" type="ORF">DGAL_LOCUS13672</name>
</gene>
<dbReference type="EMBL" id="CAKKLH010000300">
    <property type="protein sequence ID" value="CAH0110171.1"/>
    <property type="molecule type" value="Genomic_DNA"/>
</dbReference>
<name>A0A8J2RXJ8_9CRUS</name>
<dbReference type="GO" id="GO:0007346">
    <property type="term" value="P:regulation of mitotic cell cycle"/>
    <property type="evidence" value="ECO:0007669"/>
    <property type="project" value="TreeGrafter"/>
</dbReference>
<feature type="region of interest" description="Disordered" evidence="2">
    <location>
        <begin position="22"/>
        <end position="44"/>
    </location>
</feature>
<dbReference type="Pfam" id="PF03359">
    <property type="entry name" value="GKAP"/>
    <property type="match status" value="1"/>
</dbReference>